<comment type="caution">
    <text evidence="1">The sequence shown here is derived from an EMBL/GenBank/DDBJ whole genome shotgun (WGS) entry which is preliminary data.</text>
</comment>
<dbReference type="OrthoDB" id="5919063at2759"/>
<evidence type="ECO:0000313" key="1">
    <source>
        <dbReference type="EMBL" id="KRX48389.1"/>
    </source>
</evidence>
<feature type="non-terminal residue" evidence="1">
    <location>
        <position position="85"/>
    </location>
</feature>
<protein>
    <submittedName>
        <fullName evidence="1">Uncharacterized protein</fullName>
    </submittedName>
</protein>
<evidence type="ECO:0000313" key="2">
    <source>
        <dbReference type="Proteomes" id="UP000055048"/>
    </source>
</evidence>
<name>A0A0V0UB93_9BILA</name>
<proteinExistence type="predicted"/>
<dbReference type="Proteomes" id="UP000055048">
    <property type="component" value="Unassembled WGS sequence"/>
</dbReference>
<dbReference type="AlphaFoldDB" id="A0A0V0UB93"/>
<keyword evidence="2" id="KW-1185">Reference proteome</keyword>
<organism evidence="1 2">
    <name type="scientific">Trichinella murrelli</name>
    <dbReference type="NCBI Taxonomy" id="144512"/>
    <lineage>
        <taxon>Eukaryota</taxon>
        <taxon>Metazoa</taxon>
        <taxon>Ecdysozoa</taxon>
        <taxon>Nematoda</taxon>
        <taxon>Enoplea</taxon>
        <taxon>Dorylaimia</taxon>
        <taxon>Trichinellida</taxon>
        <taxon>Trichinellidae</taxon>
        <taxon>Trichinella</taxon>
    </lineage>
</organism>
<feature type="non-terminal residue" evidence="1">
    <location>
        <position position="1"/>
    </location>
</feature>
<sequence>LQNKQLKYGTEKNNFNTLIAKSPIRKLQMPRSKSTSEPNCIQFDAVRGWKHCVLIRKLTAANVERQTIDLLSFYSLLFFGIISEK</sequence>
<reference evidence="1 2" key="1">
    <citation type="submission" date="2015-01" db="EMBL/GenBank/DDBJ databases">
        <title>Evolution of Trichinella species and genotypes.</title>
        <authorList>
            <person name="Korhonen P.K."/>
            <person name="Edoardo P."/>
            <person name="Giuseppe L.R."/>
            <person name="Gasser R.B."/>
        </authorList>
    </citation>
    <scope>NUCLEOTIDE SEQUENCE [LARGE SCALE GENOMIC DNA]</scope>
    <source>
        <strain evidence="1">ISS417</strain>
    </source>
</reference>
<accession>A0A0V0UB93</accession>
<dbReference type="EMBL" id="JYDJ01000030">
    <property type="protein sequence ID" value="KRX48389.1"/>
    <property type="molecule type" value="Genomic_DNA"/>
</dbReference>
<gene>
    <name evidence="1" type="ORF">T05_8993</name>
</gene>